<feature type="compositionally biased region" description="Low complexity" evidence="2">
    <location>
        <begin position="434"/>
        <end position="443"/>
    </location>
</feature>
<evidence type="ECO:0000313" key="4">
    <source>
        <dbReference type="Proteomes" id="UP000294847"/>
    </source>
</evidence>
<feature type="compositionally biased region" description="Polar residues" evidence="2">
    <location>
        <begin position="455"/>
        <end position="465"/>
    </location>
</feature>
<feature type="compositionally biased region" description="Polar residues" evidence="2">
    <location>
        <begin position="532"/>
        <end position="567"/>
    </location>
</feature>
<feature type="compositionally biased region" description="Basic and acidic residues" evidence="2">
    <location>
        <begin position="150"/>
        <end position="187"/>
    </location>
</feature>
<feature type="compositionally biased region" description="Polar residues" evidence="2">
    <location>
        <begin position="493"/>
        <end position="504"/>
    </location>
</feature>
<feature type="compositionally biased region" description="Polar residues" evidence="2">
    <location>
        <begin position="51"/>
        <end position="62"/>
    </location>
</feature>
<feature type="compositionally biased region" description="Low complexity" evidence="2">
    <location>
        <begin position="68"/>
        <end position="77"/>
    </location>
</feature>
<dbReference type="EMBL" id="CP034207">
    <property type="protein sequence ID" value="QBZ61106.1"/>
    <property type="molecule type" value="Genomic_DNA"/>
</dbReference>
<evidence type="ECO:0000256" key="2">
    <source>
        <dbReference type="SAM" id="MobiDB-lite"/>
    </source>
</evidence>
<keyword evidence="1" id="KW-0175">Coiled coil</keyword>
<gene>
    <name evidence="3" type="ORF">PoMZ_08052</name>
</gene>
<name>A0A4P7NGX2_PYROR</name>
<feature type="region of interest" description="Disordered" evidence="2">
    <location>
        <begin position="333"/>
        <end position="355"/>
    </location>
</feature>
<dbReference type="AlphaFoldDB" id="A0A4P7NGX2"/>
<dbReference type="Proteomes" id="UP000294847">
    <property type="component" value="Chromosome 4"/>
</dbReference>
<dbReference type="PANTHER" id="PTHR38120:SF1">
    <property type="entry name" value="M PROTEIN, SEROTYPE 2.1"/>
    <property type="match status" value="1"/>
</dbReference>
<feature type="region of interest" description="Disordered" evidence="2">
    <location>
        <begin position="1"/>
        <end position="243"/>
    </location>
</feature>
<feature type="compositionally biased region" description="Low complexity" evidence="2">
    <location>
        <begin position="17"/>
        <end position="40"/>
    </location>
</feature>
<feature type="compositionally biased region" description="Polar residues" evidence="2">
    <location>
        <begin position="334"/>
        <end position="344"/>
    </location>
</feature>
<feature type="compositionally biased region" description="Basic and acidic residues" evidence="2">
    <location>
        <begin position="133"/>
        <end position="143"/>
    </location>
</feature>
<feature type="region of interest" description="Disordered" evidence="2">
    <location>
        <begin position="400"/>
        <end position="616"/>
    </location>
</feature>
<accession>A0A4P7NGX2</accession>
<evidence type="ECO:0000313" key="3">
    <source>
        <dbReference type="EMBL" id="QBZ61106.1"/>
    </source>
</evidence>
<sequence length="643" mass="68614">MSAAAAARKPPGTGRDAAGSPTPASPARAPARTSTPSSPGAAGGVARTRSLRSGTPVTSRTARASPLGNGTNGRSSPGPGGNPAEDEAARAETLSLIDDLKERLSKAETSAETTQRQAEVLQSKLDEAMAEQARLEERLHEQEEQIEALSNEKRESTRRIHEMESIYEAERSAMAKEKEEMSNREEEMQTVIQRLKDSLAQRNVNGTEDESRPSRQATHSPGVDGSFAPPSSLQRSDSRNSSKLVLQKDKLIESLRLELAEAQIKLVESENQGGGRLQEVERLLMETRMANARLLEDNESYQLLLQERTLKGDFGRSIGGGGASDALAALEGRTGSSHENTGGSSLADELSEASNSEEAYRRLEVELRSARDENKALTLYINKIIERLLQRADFESILNQDGDTPDFKQPNTNKDLPAPPASGPTLLQRAKSIAMGKPGEAPAPGKPRPRPMSFMPSNTQPSSAHANPETAPSIPIGLTRNTSVRRGGRPMSEQFTSGAANVVNQMYRGGEGGPLSPTLRGSQTFFHPGTPSAGTRTPSGSRASVPLSSSGNFPGMRSETSSTSGESIHQPADAMSITSNSPPRSGGGAGATFGGNKPRPLRLVQENPDISASQQNKRASWIGWAFGKKEENSLSLAGETVKE</sequence>
<organism evidence="3 4">
    <name type="scientific">Pyricularia oryzae</name>
    <name type="common">Rice blast fungus</name>
    <name type="synonym">Magnaporthe oryzae</name>
    <dbReference type="NCBI Taxonomy" id="318829"/>
    <lineage>
        <taxon>Eukaryota</taxon>
        <taxon>Fungi</taxon>
        <taxon>Dikarya</taxon>
        <taxon>Ascomycota</taxon>
        <taxon>Pezizomycotina</taxon>
        <taxon>Sordariomycetes</taxon>
        <taxon>Sordariomycetidae</taxon>
        <taxon>Magnaporthales</taxon>
        <taxon>Pyriculariaceae</taxon>
        <taxon>Pyricularia</taxon>
    </lineage>
</organism>
<feature type="compositionally biased region" description="Polar residues" evidence="2">
    <location>
        <begin position="107"/>
        <end position="117"/>
    </location>
</feature>
<proteinExistence type="predicted"/>
<protein>
    <recommendedName>
        <fullName evidence="5">M protein, serotype 2.1</fullName>
    </recommendedName>
</protein>
<evidence type="ECO:0008006" key="5">
    <source>
        <dbReference type="Google" id="ProtNLM"/>
    </source>
</evidence>
<dbReference type="PANTHER" id="PTHR38120">
    <property type="entry name" value="EXPRESSED PROTEIN"/>
    <property type="match status" value="1"/>
</dbReference>
<evidence type="ECO:0000256" key="1">
    <source>
        <dbReference type="SAM" id="Coils"/>
    </source>
</evidence>
<reference evidence="3 4" key="1">
    <citation type="journal article" date="2019" name="Mol. Biol. Evol.">
        <title>Blast fungal genomes show frequent chromosomal changes, gene gains and losses, and effector gene turnover.</title>
        <authorList>
            <person name="Gomez Luciano L.B."/>
            <person name="Jason Tsai I."/>
            <person name="Chuma I."/>
            <person name="Tosa Y."/>
            <person name="Chen Y.H."/>
            <person name="Li J.Y."/>
            <person name="Li M.Y."/>
            <person name="Jade Lu M.Y."/>
            <person name="Nakayashiki H."/>
            <person name="Li W.H."/>
        </authorList>
    </citation>
    <scope>NUCLEOTIDE SEQUENCE [LARGE SCALE GENOMIC DNA]</scope>
    <source>
        <strain evidence="3">MZ5-1-6</strain>
    </source>
</reference>
<feature type="coiled-coil region" evidence="1">
    <location>
        <begin position="252"/>
        <end position="297"/>
    </location>
</feature>